<protein>
    <submittedName>
        <fullName evidence="3">Uncharacterized protein</fullName>
    </submittedName>
</protein>
<dbReference type="Proteomes" id="UP000230758">
    <property type="component" value="Unassembled WGS sequence"/>
</dbReference>
<organism evidence="3 4">
    <name type="scientific">Candidatus Zambryskibacteria bacterium CG_4_9_14_3_um_filter_42_15</name>
    <dbReference type="NCBI Taxonomy" id="1975112"/>
    <lineage>
        <taxon>Bacteria</taxon>
        <taxon>Candidatus Zambryskiibacteriota</taxon>
    </lineage>
</organism>
<name>A0A2M7WSQ0_9BACT</name>
<dbReference type="Pfam" id="PF18895">
    <property type="entry name" value="T4SS_pilin"/>
    <property type="match status" value="1"/>
</dbReference>
<gene>
    <name evidence="3" type="ORF">CO185_00900</name>
</gene>
<dbReference type="EMBL" id="PFXF01000015">
    <property type="protein sequence ID" value="PJA32973.1"/>
    <property type="molecule type" value="Genomic_DNA"/>
</dbReference>
<evidence type="ECO:0000256" key="1">
    <source>
        <dbReference type="SAM" id="Phobius"/>
    </source>
</evidence>
<keyword evidence="1" id="KW-0472">Membrane</keyword>
<keyword evidence="2" id="KW-0732">Signal</keyword>
<feature type="signal peptide" evidence="2">
    <location>
        <begin position="1"/>
        <end position="22"/>
    </location>
</feature>
<evidence type="ECO:0000256" key="2">
    <source>
        <dbReference type="SAM" id="SignalP"/>
    </source>
</evidence>
<keyword evidence="1" id="KW-0812">Transmembrane</keyword>
<accession>A0A2M7WSQ0</accession>
<feature type="transmembrane region" description="Helical" evidence="1">
    <location>
        <begin position="91"/>
        <end position="108"/>
    </location>
</feature>
<dbReference type="InterPro" id="IPR043993">
    <property type="entry name" value="T4SS_pilin"/>
</dbReference>
<dbReference type="AlphaFoldDB" id="A0A2M7WSQ0"/>
<reference evidence="4" key="1">
    <citation type="submission" date="2017-09" db="EMBL/GenBank/DDBJ databases">
        <title>Depth-based differentiation of microbial function through sediment-hosted aquifers and enrichment of novel symbionts in the deep terrestrial subsurface.</title>
        <authorList>
            <person name="Probst A.J."/>
            <person name="Ladd B."/>
            <person name="Jarett J.K."/>
            <person name="Geller-Mcgrath D.E."/>
            <person name="Sieber C.M.K."/>
            <person name="Emerson J.B."/>
            <person name="Anantharaman K."/>
            <person name="Thomas B.C."/>
            <person name="Malmstrom R."/>
            <person name="Stieglmeier M."/>
            <person name="Klingl A."/>
            <person name="Woyke T."/>
            <person name="Ryan C.M."/>
            <person name="Banfield J.F."/>
        </authorList>
    </citation>
    <scope>NUCLEOTIDE SEQUENCE [LARGE SCALE GENOMIC DNA]</scope>
</reference>
<proteinExistence type="predicted"/>
<feature type="chain" id="PRO_5014630659" evidence="2">
    <location>
        <begin position="23"/>
        <end position="135"/>
    </location>
</feature>
<feature type="transmembrane region" description="Helical" evidence="1">
    <location>
        <begin position="46"/>
        <end position="70"/>
    </location>
</feature>
<sequence>MKKTFLIIIVLCSLSSATIVLAQTDYTLLAPIDGYVGETTQANSYLASIFKLAIAVAGGLAVIMIIWGGIQYMSTDAISGKSEAKNTIQNAIWGLLLAISAWLILNTINPDLVKFNLNIEPIKPSTTSDTSSTTP</sequence>
<evidence type="ECO:0000313" key="4">
    <source>
        <dbReference type="Proteomes" id="UP000230758"/>
    </source>
</evidence>
<keyword evidence="1" id="KW-1133">Transmembrane helix</keyword>
<evidence type="ECO:0000313" key="3">
    <source>
        <dbReference type="EMBL" id="PJA32973.1"/>
    </source>
</evidence>
<comment type="caution">
    <text evidence="3">The sequence shown here is derived from an EMBL/GenBank/DDBJ whole genome shotgun (WGS) entry which is preliminary data.</text>
</comment>